<keyword evidence="1" id="KW-0328">Glycosyltransferase</keyword>
<dbReference type="PIRSF" id="PIRSF015557">
    <property type="entry name" value="UCP015557"/>
    <property type="match status" value="1"/>
</dbReference>
<dbReference type="Proteomes" id="UP000680067">
    <property type="component" value="Unassembled WGS sequence"/>
</dbReference>
<evidence type="ECO:0000256" key="3">
    <source>
        <dbReference type="ARBA" id="ARBA00024303"/>
    </source>
</evidence>
<evidence type="ECO:0000256" key="2">
    <source>
        <dbReference type="ARBA" id="ARBA00022679"/>
    </source>
</evidence>
<evidence type="ECO:0000256" key="7">
    <source>
        <dbReference type="ARBA" id="ARBA00048472"/>
    </source>
</evidence>
<keyword evidence="8" id="KW-0648">Protein biosynthesis</keyword>
<evidence type="ECO:0000256" key="4">
    <source>
        <dbReference type="ARBA" id="ARBA00024346"/>
    </source>
</evidence>
<evidence type="ECO:0000256" key="1">
    <source>
        <dbReference type="ARBA" id="ARBA00022676"/>
    </source>
</evidence>
<keyword evidence="2" id="KW-0808">Transferase</keyword>
<evidence type="ECO:0000313" key="8">
    <source>
        <dbReference type="EMBL" id="MBR7781378.1"/>
    </source>
</evidence>
<comment type="catalytic activity">
    <reaction evidence="7">
        <text>dTDP-beta-L-rhamnose + L-arginyl-[protein] = N(omega)-(alpha-L-rhamnosyl)-L-arginyl-[protein] + dTDP + H(+)</text>
        <dbReference type="Rhea" id="RHEA:66692"/>
        <dbReference type="Rhea" id="RHEA-COMP:10532"/>
        <dbReference type="Rhea" id="RHEA-COMP:17096"/>
        <dbReference type="ChEBI" id="CHEBI:15378"/>
        <dbReference type="ChEBI" id="CHEBI:29965"/>
        <dbReference type="ChEBI" id="CHEBI:57510"/>
        <dbReference type="ChEBI" id="CHEBI:58369"/>
        <dbReference type="ChEBI" id="CHEBI:167445"/>
    </reaction>
    <physiologicalReaction direction="left-to-right" evidence="7">
        <dbReference type="Rhea" id="RHEA:66693"/>
    </physiologicalReaction>
</comment>
<dbReference type="GO" id="GO:0003746">
    <property type="term" value="F:translation elongation factor activity"/>
    <property type="evidence" value="ECO:0007669"/>
    <property type="project" value="UniProtKB-KW"/>
</dbReference>
<dbReference type="GO" id="GO:0106361">
    <property type="term" value="F:protein-arginine rhamnosyltransferase activity"/>
    <property type="evidence" value="ECO:0007669"/>
    <property type="project" value="InterPro"/>
</dbReference>
<proteinExistence type="inferred from homology"/>
<gene>
    <name evidence="8" type="primary">earP</name>
    <name evidence="8" type="ORF">KDM89_04415</name>
</gene>
<evidence type="ECO:0000256" key="6">
    <source>
        <dbReference type="ARBA" id="ARBA00030025"/>
    </source>
</evidence>
<comment type="function">
    <text evidence="3">Protein-arginine rhamnosyltransferase that catalyzes the transfer of a single rhamnose to elongation factor P (EF-P) on 'Lys-32', a modification required for EF-P-dependent rescue of polyproline stalled ribosomes.</text>
</comment>
<name>A0A941DIH5_9BURK</name>
<keyword evidence="8" id="KW-0251">Elongation factor</keyword>
<organism evidence="8 9">
    <name type="scientific">Undibacterium luofuense</name>
    <dbReference type="NCBI Taxonomy" id="2828733"/>
    <lineage>
        <taxon>Bacteria</taxon>
        <taxon>Pseudomonadati</taxon>
        <taxon>Pseudomonadota</taxon>
        <taxon>Betaproteobacteria</taxon>
        <taxon>Burkholderiales</taxon>
        <taxon>Oxalobacteraceae</taxon>
        <taxon>Undibacterium</taxon>
    </lineage>
</organism>
<dbReference type="RefSeq" id="WP_212686741.1">
    <property type="nucleotide sequence ID" value="NZ_JAGSPN010000002.1"/>
</dbReference>
<comment type="caution">
    <text evidence="8">The sequence shown here is derived from an EMBL/GenBank/DDBJ whole genome shotgun (WGS) entry which is preliminary data.</text>
</comment>
<evidence type="ECO:0000313" key="9">
    <source>
        <dbReference type="Proteomes" id="UP000680067"/>
    </source>
</evidence>
<dbReference type="InterPro" id="IPR016633">
    <property type="entry name" value="EarP"/>
</dbReference>
<keyword evidence="9" id="KW-1185">Reference proteome</keyword>
<comment type="similarity">
    <text evidence="4">Belongs to the glycosyltransferase 104 family.</text>
</comment>
<dbReference type="EMBL" id="JAGSPN010000002">
    <property type="protein sequence ID" value="MBR7781378.1"/>
    <property type="molecule type" value="Genomic_DNA"/>
</dbReference>
<protein>
    <recommendedName>
        <fullName evidence="5">Protein-arginine rhamnosyltransferase</fullName>
    </recommendedName>
    <alternativeName>
        <fullName evidence="6">EF-P arginine rhamnosyltransferase</fullName>
    </alternativeName>
</protein>
<dbReference type="Pfam" id="PF10093">
    <property type="entry name" value="EarP"/>
    <property type="match status" value="1"/>
</dbReference>
<accession>A0A941DIH5</accession>
<evidence type="ECO:0000256" key="5">
    <source>
        <dbReference type="ARBA" id="ARBA00024416"/>
    </source>
</evidence>
<dbReference type="AlphaFoldDB" id="A0A941DIH5"/>
<reference evidence="8" key="1">
    <citation type="submission" date="2021-04" db="EMBL/GenBank/DDBJ databases">
        <title>novel species isolated from subtropical streams in China.</title>
        <authorList>
            <person name="Lu H."/>
        </authorList>
    </citation>
    <scope>NUCLEOTIDE SEQUENCE</scope>
    <source>
        <strain evidence="8">LFS511W</strain>
    </source>
</reference>
<sequence>MIKTLTIFCRVVDNYGDIGICWRIARQFAHEHDLQVQLWVDDLISFRRICPEVDIQTDDQMVHDVRVRHWAHQALQFTADDIADVVIEFFACDIPPAYIPMMVQRQPQPVWINLEGLTAEDWVEGCHTLPSPHPQFPITKYFFFPGFNQRTGGLIYEPALKPARERFLQDRADRDFLHNLGASDDELAMFRVSLFCYPHAPVAAMLQAFAAGEREVLCFVPEGVASDAVTAFCGQSLQAGDCIRQGALTLRCLPFIPQTDYDKLLWSCDLNLVRGEDSFVRAQLAGKPFLWHIYPQDDNLHHKKLKAFLQIYCPQHPLLRDMMLGWNHASAQAPDWSVLWSQLLQAFPAIQASAEDWLQQIHDSGDMCSQLLLFCDGKTGNSGQK</sequence>
<dbReference type="NCBIfam" id="TIGR03837">
    <property type="entry name" value="efp_Arg_rhamno"/>
    <property type="match status" value="1"/>
</dbReference>